<keyword evidence="6" id="KW-0539">Nucleus</keyword>
<keyword evidence="3" id="KW-0805">Transcription regulation</keyword>
<keyword evidence="5" id="KW-0804">Transcription</keyword>
<dbReference type="PROSITE" id="PS50811">
    <property type="entry name" value="WRKY"/>
    <property type="match status" value="2"/>
</dbReference>
<dbReference type="InterPro" id="IPR003657">
    <property type="entry name" value="WRKY_dom"/>
</dbReference>
<name>A0AAD4X3J4_9MAGN</name>
<feature type="region of interest" description="Disordered" evidence="7">
    <location>
        <begin position="1"/>
        <end position="24"/>
    </location>
</feature>
<proteinExistence type="predicted"/>
<dbReference type="EMBL" id="JAJJMB010017748">
    <property type="protein sequence ID" value="KAI3835615.1"/>
    <property type="molecule type" value="Genomic_DNA"/>
</dbReference>
<dbReference type="SUPFAM" id="SSF118290">
    <property type="entry name" value="WRKY DNA-binding domain"/>
    <property type="match status" value="2"/>
</dbReference>
<dbReference type="SMART" id="SM00774">
    <property type="entry name" value="WRKY"/>
    <property type="match status" value="2"/>
</dbReference>
<dbReference type="GO" id="GO:0043565">
    <property type="term" value="F:sequence-specific DNA binding"/>
    <property type="evidence" value="ECO:0007669"/>
    <property type="project" value="InterPro"/>
</dbReference>
<comment type="subcellular location">
    <subcellularLocation>
        <location evidence="1">Nucleus</location>
    </subcellularLocation>
</comment>
<dbReference type="Pfam" id="PF03106">
    <property type="entry name" value="WRKY"/>
    <property type="match status" value="2"/>
</dbReference>
<dbReference type="GO" id="GO:0003700">
    <property type="term" value="F:DNA-binding transcription factor activity"/>
    <property type="evidence" value="ECO:0007669"/>
    <property type="project" value="InterPro"/>
</dbReference>
<protein>
    <recommendedName>
        <fullName evidence="8">WRKY domain-containing protein</fullName>
    </recommendedName>
</protein>
<evidence type="ECO:0000259" key="8">
    <source>
        <dbReference type="PROSITE" id="PS50811"/>
    </source>
</evidence>
<dbReference type="AlphaFoldDB" id="A0AAD4X3J4"/>
<organism evidence="9 10">
    <name type="scientific">Papaver atlanticum</name>
    <dbReference type="NCBI Taxonomy" id="357466"/>
    <lineage>
        <taxon>Eukaryota</taxon>
        <taxon>Viridiplantae</taxon>
        <taxon>Streptophyta</taxon>
        <taxon>Embryophyta</taxon>
        <taxon>Tracheophyta</taxon>
        <taxon>Spermatophyta</taxon>
        <taxon>Magnoliopsida</taxon>
        <taxon>Ranunculales</taxon>
        <taxon>Papaveraceae</taxon>
        <taxon>Papaveroideae</taxon>
        <taxon>Papaver</taxon>
    </lineage>
</organism>
<keyword evidence="4" id="KW-0238">DNA-binding</keyword>
<evidence type="ECO:0000256" key="1">
    <source>
        <dbReference type="ARBA" id="ARBA00004123"/>
    </source>
</evidence>
<keyword evidence="10" id="KW-1185">Reference proteome</keyword>
<feature type="compositionally biased region" description="Basic and acidic residues" evidence="7">
    <location>
        <begin position="11"/>
        <end position="24"/>
    </location>
</feature>
<reference evidence="9" key="1">
    <citation type="submission" date="2022-04" db="EMBL/GenBank/DDBJ databases">
        <title>A functionally conserved STORR gene fusion in Papaver species that diverged 16.8 million years ago.</title>
        <authorList>
            <person name="Catania T."/>
        </authorList>
    </citation>
    <scope>NUCLEOTIDE SEQUENCE</scope>
    <source>
        <strain evidence="9">S-188037</strain>
    </source>
</reference>
<dbReference type="InterPro" id="IPR036576">
    <property type="entry name" value="WRKY_dom_sf"/>
</dbReference>
<evidence type="ECO:0000256" key="4">
    <source>
        <dbReference type="ARBA" id="ARBA00023125"/>
    </source>
</evidence>
<evidence type="ECO:0000256" key="5">
    <source>
        <dbReference type="ARBA" id="ARBA00023163"/>
    </source>
</evidence>
<feature type="compositionally biased region" description="Polar residues" evidence="7">
    <location>
        <begin position="1"/>
        <end position="10"/>
    </location>
</feature>
<evidence type="ECO:0000256" key="7">
    <source>
        <dbReference type="SAM" id="MobiDB-lite"/>
    </source>
</evidence>
<dbReference type="InterPro" id="IPR044810">
    <property type="entry name" value="WRKY_plant"/>
</dbReference>
<evidence type="ECO:0000256" key="6">
    <source>
        <dbReference type="ARBA" id="ARBA00023242"/>
    </source>
</evidence>
<evidence type="ECO:0000313" key="9">
    <source>
        <dbReference type="EMBL" id="KAI3835615.1"/>
    </source>
</evidence>
<feature type="domain" description="WRKY" evidence="8">
    <location>
        <begin position="400"/>
        <end position="465"/>
    </location>
</feature>
<dbReference type="Gene3D" id="2.20.25.80">
    <property type="entry name" value="WRKY domain"/>
    <property type="match status" value="2"/>
</dbReference>
<evidence type="ECO:0000256" key="2">
    <source>
        <dbReference type="ARBA" id="ARBA00022737"/>
    </source>
</evidence>
<accession>A0AAD4X3J4</accession>
<dbReference type="FunFam" id="2.20.25.80:FF:000006">
    <property type="entry name" value="WRKY transcription factor"/>
    <property type="match status" value="2"/>
</dbReference>
<dbReference type="GO" id="GO:0005634">
    <property type="term" value="C:nucleus"/>
    <property type="evidence" value="ECO:0007669"/>
    <property type="project" value="UniProtKB-SubCell"/>
</dbReference>
<keyword evidence="2" id="KW-0677">Repeat</keyword>
<dbReference type="PANTHER" id="PTHR31221:SF322">
    <property type="entry name" value="WRKY TRANSCRIPTION FACTOR 3-RELATED"/>
    <property type="match status" value="1"/>
</dbReference>
<comment type="caution">
    <text evidence="9">The sequence shown here is derived from an EMBL/GenBank/DDBJ whole genome shotgun (WGS) entry which is preliminary data.</text>
</comment>
<feature type="domain" description="WRKY" evidence="8">
    <location>
        <begin position="239"/>
        <end position="297"/>
    </location>
</feature>
<evidence type="ECO:0000256" key="3">
    <source>
        <dbReference type="ARBA" id="ARBA00023015"/>
    </source>
</evidence>
<dbReference type="Proteomes" id="UP001202328">
    <property type="component" value="Unassembled WGS sequence"/>
</dbReference>
<dbReference type="PANTHER" id="PTHR31221">
    <property type="entry name" value="WRKY TRANSCRIPTION FACTOR PROTEIN 1-RELATED"/>
    <property type="match status" value="1"/>
</dbReference>
<sequence>MAENQTQLDGSSKEEEKKTPEQFKIVEGEEEVRVENHFCDIQNPFSCSSNLSLDFSSVFNDQNSQLEETLVDSSLILSNDHEDSEIPSFSQLLNSVVISTSLDSMEILSVGGKLTVPTTTVPDSLDKYSMPHQDVVETVTAHDECPISSADLTPDSVSQSILSVSSPVPSQQSLGNCPISFVDLIPASVIQAMPSVSPQKPPQLVPEVNSPCKPEMGEQKTLDHDMKATQVVFKAPTPDGYNWRKYGQKQVKSSESNRSYYRCTYVNCHAKKKVERCDHSSRLVEIIYKGRHNHDPPRKVRSFKGRKLISSAGSGGATATPDRLVQKPVKSDSFKLRKETRNVVPKQQLHNLNENVKFKSEKVLGHEPIKKQRKRERNVVFSITPIKTVKEPKVVVQAAADLGISSDGYRWRKYGQKMVKGSPNPRSYYKCTSAECPVRKHVERASEDASAIIITYEGKHDHDMPVPKKRHGPPSITLATAVAAAAMNNSTQKEFSKSDGTANQKTWSVDMVEGGKGVLTRASEIGGEKVLESARTLLSIGIELKPY</sequence>
<gene>
    <name evidence="9" type="ORF">MKW98_027527</name>
</gene>
<evidence type="ECO:0000313" key="10">
    <source>
        <dbReference type="Proteomes" id="UP001202328"/>
    </source>
</evidence>